<protein>
    <recommendedName>
        <fullName evidence="2">RAVE complex protein Rav1 C-terminal domain-containing protein</fullName>
    </recommendedName>
</protein>
<accession>A0A6G1L4P4</accession>
<dbReference type="InterPro" id="IPR022033">
    <property type="entry name" value="Rav1p_C"/>
</dbReference>
<dbReference type="InterPro" id="IPR036322">
    <property type="entry name" value="WD40_repeat_dom_sf"/>
</dbReference>
<feature type="compositionally biased region" description="Basic and acidic residues" evidence="1">
    <location>
        <begin position="1139"/>
        <end position="1148"/>
    </location>
</feature>
<dbReference type="PANTHER" id="PTHR13950">
    <property type="entry name" value="RABCONNECTIN-RELATED"/>
    <property type="match status" value="1"/>
</dbReference>
<feature type="domain" description="RAVE complex protein Rav1 C-terminal" evidence="2">
    <location>
        <begin position="483"/>
        <end position="1070"/>
    </location>
</feature>
<dbReference type="Pfam" id="PF12234">
    <property type="entry name" value="Rav1p_C"/>
    <property type="match status" value="1"/>
</dbReference>
<dbReference type="SUPFAM" id="SSF50978">
    <property type="entry name" value="WD40 repeat-like"/>
    <property type="match status" value="1"/>
</dbReference>
<dbReference type="Proteomes" id="UP000799436">
    <property type="component" value="Unassembled WGS sequence"/>
</dbReference>
<organism evidence="3 4">
    <name type="scientific">Teratosphaeria nubilosa</name>
    <dbReference type="NCBI Taxonomy" id="161662"/>
    <lineage>
        <taxon>Eukaryota</taxon>
        <taxon>Fungi</taxon>
        <taxon>Dikarya</taxon>
        <taxon>Ascomycota</taxon>
        <taxon>Pezizomycotina</taxon>
        <taxon>Dothideomycetes</taxon>
        <taxon>Dothideomycetidae</taxon>
        <taxon>Mycosphaerellales</taxon>
        <taxon>Teratosphaeriaceae</taxon>
        <taxon>Teratosphaeria</taxon>
    </lineage>
</organism>
<dbReference type="PANTHER" id="PTHR13950:SF9">
    <property type="entry name" value="RABCONNECTIN-3A"/>
    <property type="match status" value="1"/>
</dbReference>
<dbReference type="AlphaFoldDB" id="A0A6G1L4P4"/>
<dbReference type="Gene3D" id="2.130.10.10">
    <property type="entry name" value="YVTN repeat-like/Quinoprotein amine dehydrogenase"/>
    <property type="match status" value="1"/>
</dbReference>
<dbReference type="InterPro" id="IPR001680">
    <property type="entry name" value="WD40_rpt"/>
</dbReference>
<keyword evidence="4" id="KW-1185">Reference proteome</keyword>
<reference evidence="3" key="1">
    <citation type="journal article" date="2020" name="Stud. Mycol.">
        <title>101 Dothideomycetes genomes: a test case for predicting lifestyles and emergence of pathogens.</title>
        <authorList>
            <person name="Haridas S."/>
            <person name="Albert R."/>
            <person name="Binder M."/>
            <person name="Bloem J."/>
            <person name="Labutti K."/>
            <person name="Salamov A."/>
            <person name="Andreopoulos B."/>
            <person name="Baker S."/>
            <person name="Barry K."/>
            <person name="Bills G."/>
            <person name="Bluhm B."/>
            <person name="Cannon C."/>
            <person name="Castanera R."/>
            <person name="Culley D."/>
            <person name="Daum C."/>
            <person name="Ezra D."/>
            <person name="Gonzalez J."/>
            <person name="Henrissat B."/>
            <person name="Kuo A."/>
            <person name="Liang C."/>
            <person name="Lipzen A."/>
            <person name="Lutzoni F."/>
            <person name="Magnuson J."/>
            <person name="Mondo S."/>
            <person name="Nolan M."/>
            <person name="Ohm R."/>
            <person name="Pangilinan J."/>
            <person name="Park H.-J."/>
            <person name="Ramirez L."/>
            <person name="Alfaro M."/>
            <person name="Sun H."/>
            <person name="Tritt A."/>
            <person name="Yoshinaga Y."/>
            <person name="Zwiers L.-H."/>
            <person name="Turgeon B."/>
            <person name="Goodwin S."/>
            <person name="Spatafora J."/>
            <person name="Crous P."/>
            <person name="Grigoriev I."/>
        </authorList>
    </citation>
    <scope>NUCLEOTIDE SEQUENCE</scope>
    <source>
        <strain evidence="3">CBS 116005</strain>
    </source>
</reference>
<dbReference type="GO" id="GO:0043291">
    <property type="term" value="C:RAVE complex"/>
    <property type="evidence" value="ECO:0007669"/>
    <property type="project" value="TreeGrafter"/>
</dbReference>
<feature type="region of interest" description="Disordered" evidence="1">
    <location>
        <begin position="1125"/>
        <end position="1168"/>
    </location>
</feature>
<feature type="non-terminal residue" evidence="3">
    <location>
        <position position="1"/>
    </location>
</feature>
<evidence type="ECO:0000313" key="3">
    <source>
        <dbReference type="EMBL" id="KAF2767837.1"/>
    </source>
</evidence>
<dbReference type="SMART" id="SM00320">
    <property type="entry name" value="WD40"/>
    <property type="match status" value="3"/>
</dbReference>
<dbReference type="InterPro" id="IPR015943">
    <property type="entry name" value="WD40/YVTN_repeat-like_dom_sf"/>
</dbReference>
<name>A0A6G1L4P4_9PEZI</name>
<sequence length="1168" mass="128466">VLPGAPTSALQTLTSFTFRHKRYVAYISGPQLTLLSGADTVVHVVSFDEDLVAVTAESQSGKVLVAGRADVYVLVAVAEGWTKVWWEKSLLLRREDEDEDEARRLSWGSMGEALVGGGRSLRLFSTLPSSRTASPVRVASPVGYAAFSPRASLIASCGVYERVVKIWRRLSYEEGLFDYTYLPHPAVVTHVEWRPPTNHSGERRGSGISGRHDEDAEVLYTMCGDGLMRVWRTGGVHDLEIMVLHASIDLVTAIPQSPSLVMNGGGDRGVKPPRFAFVIPADRFVAGVTAATGRDLRGKISHSLEHLKEIASQSPDVVITLDGQGRMSAWGIQSIGRKRRSATPAATQAFHIAHAEGLRLRIRGDTNARFVQWLEDDTLRILVHSFAGSITWWEGDVETFFSPAGPGADRLRLVADWNGHGSKIDALLRTTDETLLRSISDGKSHDWKLAADGRLTRHVTGTGKAEVVDEEEPDTPFESVNDDYDLSANNDEVVAFAMNDFRELVIYDRVEGYVEHRETCQEQIRHVRCSNFGPSHNVVAVSFDASAMILAQGIYGRRGGPLTWRCVKRLTIAELGLNISAIAWLPNGSLALAAGNGILVADNVIPAHELDTETREALGVDTKAQVPIVTLPSGLKQPLPAWHPRLFSHLVHFGRTGTATGLLHRLAQKLKFWSEGDDLCGVLGIDPYEIVSQEEAVDSWLNEDLVRDLTEQLQEKDLPNVSQAEQERLKHILNAIAFTSEHISGLDKNALRYLFSWKVQLLSMTEVTETLPNGDHLQANGLPRPKPKPEPVVPTMHWRAIAFAYHSTTQQPLLDILTTHYDNKLSWPIARNLGITAWLADKEARTTVFESLAQSAFRATDPPDPANASLHFLALHKKQTLLGLWRIAVGNKEQKATMNFLKRDFKQAEAKTAAKKNAYALLGRRRFEYAAAFFLLADDAASACNLLAGPCEDVMLAIAVARLYGGDDSPVLHTLISNRLLPHAEADGDRWMASWCRSILAQRKEAMQVLVRPLKGVVETRGWRQDDPATLMLYRDLREEVGASEFEWAAVLRGARVLRRMGLWVLALELVRSWRVGGVVAGRGEEVEASANVGDAPSLLNGFSGPLTSRREQAEAPEAKAAELLAKMKKAKKAGAHGEGGRGGEGKKPPPTQLKEPDPNSLLDSFGF</sequence>
<gene>
    <name evidence="3" type="ORF">EJ03DRAFT_242168</name>
</gene>
<dbReference type="OrthoDB" id="342131at2759"/>
<evidence type="ECO:0000313" key="4">
    <source>
        <dbReference type="Proteomes" id="UP000799436"/>
    </source>
</evidence>
<evidence type="ECO:0000259" key="2">
    <source>
        <dbReference type="Pfam" id="PF12234"/>
    </source>
</evidence>
<dbReference type="InterPro" id="IPR052208">
    <property type="entry name" value="DmX-like/RAVE_component"/>
</dbReference>
<feature type="non-terminal residue" evidence="3">
    <location>
        <position position="1168"/>
    </location>
</feature>
<dbReference type="GO" id="GO:0007035">
    <property type="term" value="P:vacuolar acidification"/>
    <property type="evidence" value="ECO:0007669"/>
    <property type="project" value="TreeGrafter"/>
</dbReference>
<proteinExistence type="predicted"/>
<dbReference type="EMBL" id="ML995851">
    <property type="protein sequence ID" value="KAF2767837.1"/>
    <property type="molecule type" value="Genomic_DNA"/>
</dbReference>
<evidence type="ECO:0000256" key="1">
    <source>
        <dbReference type="SAM" id="MobiDB-lite"/>
    </source>
</evidence>